<dbReference type="InterPro" id="IPR017441">
    <property type="entry name" value="Protein_kinase_ATP_BS"/>
</dbReference>
<evidence type="ECO:0000256" key="9">
    <source>
        <dbReference type="PROSITE-ProRule" id="PRU10141"/>
    </source>
</evidence>
<dbReference type="InterPro" id="IPR008271">
    <property type="entry name" value="Ser/Thr_kinase_AS"/>
</dbReference>
<feature type="domain" description="Protein kinase" evidence="11">
    <location>
        <begin position="83"/>
        <end position="343"/>
    </location>
</feature>
<dbReference type="InterPro" id="IPR000719">
    <property type="entry name" value="Prot_kinase_dom"/>
</dbReference>
<dbReference type="PANTHER" id="PTHR24363">
    <property type="entry name" value="SERINE/THREONINE PROTEIN KINASE"/>
    <property type="match status" value="1"/>
</dbReference>
<keyword evidence="4 9" id="KW-0547">Nucleotide-binding</keyword>
<gene>
    <name evidence="12" type="ORF">MSP1401_LOCUS2027</name>
</gene>
<dbReference type="Gene3D" id="1.10.510.10">
    <property type="entry name" value="Transferase(Phosphotransferase) domain 1"/>
    <property type="match status" value="1"/>
</dbReference>
<dbReference type="GO" id="GO:0004674">
    <property type="term" value="F:protein serine/threonine kinase activity"/>
    <property type="evidence" value="ECO:0007669"/>
    <property type="project" value="UniProtKB-KW"/>
</dbReference>
<dbReference type="PROSITE" id="PS00108">
    <property type="entry name" value="PROTEIN_KINASE_ST"/>
    <property type="match status" value="1"/>
</dbReference>
<dbReference type="EMBL" id="HBEN01002470">
    <property type="protein sequence ID" value="CAD8432470.1"/>
    <property type="molecule type" value="Transcribed_RNA"/>
</dbReference>
<evidence type="ECO:0000256" key="2">
    <source>
        <dbReference type="ARBA" id="ARBA00022527"/>
    </source>
</evidence>
<proteinExistence type="predicted"/>
<comment type="catalytic activity">
    <reaction evidence="8">
        <text>L-seryl-[protein] + ATP = O-phospho-L-seryl-[protein] + ADP + H(+)</text>
        <dbReference type="Rhea" id="RHEA:17989"/>
        <dbReference type="Rhea" id="RHEA-COMP:9863"/>
        <dbReference type="Rhea" id="RHEA-COMP:11604"/>
        <dbReference type="ChEBI" id="CHEBI:15378"/>
        <dbReference type="ChEBI" id="CHEBI:29999"/>
        <dbReference type="ChEBI" id="CHEBI:30616"/>
        <dbReference type="ChEBI" id="CHEBI:83421"/>
        <dbReference type="ChEBI" id="CHEBI:456216"/>
        <dbReference type="EC" id="2.7.11.1"/>
    </reaction>
</comment>
<evidence type="ECO:0000259" key="11">
    <source>
        <dbReference type="PROSITE" id="PS50011"/>
    </source>
</evidence>
<keyword evidence="2" id="KW-0723">Serine/threonine-protein kinase</keyword>
<accession>A0A7S0CU71</accession>
<reference evidence="12" key="1">
    <citation type="submission" date="2021-01" db="EMBL/GenBank/DDBJ databases">
        <authorList>
            <person name="Corre E."/>
            <person name="Pelletier E."/>
            <person name="Niang G."/>
            <person name="Scheremetjew M."/>
            <person name="Finn R."/>
            <person name="Kale V."/>
            <person name="Holt S."/>
            <person name="Cochrane G."/>
            <person name="Meng A."/>
            <person name="Brown T."/>
            <person name="Cohen L."/>
        </authorList>
    </citation>
    <scope>NUCLEOTIDE SEQUENCE</scope>
    <source>
        <strain evidence="12">CCAC1681</strain>
    </source>
</reference>
<dbReference type="SUPFAM" id="SSF56112">
    <property type="entry name" value="Protein kinase-like (PK-like)"/>
    <property type="match status" value="1"/>
</dbReference>
<protein>
    <recommendedName>
        <fullName evidence="1">non-specific serine/threonine protein kinase</fullName>
        <ecNumber evidence="1">2.7.11.1</ecNumber>
    </recommendedName>
</protein>
<evidence type="ECO:0000256" key="4">
    <source>
        <dbReference type="ARBA" id="ARBA00022741"/>
    </source>
</evidence>
<dbReference type="Pfam" id="PF00069">
    <property type="entry name" value="Pkinase"/>
    <property type="match status" value="1"/>
</dbReference>
<evidence type="ECO:0000313" key="12">
    <source>
        <dbReference type="EMBL" id="CAD8432470.1"/>
    </source>
</evidence>
<dbReference type="GO" id="GO:0005524">
    <property type="term" value="F:ATP binding"/>
    <property type="evidence" value="ECO:0007669"/>
    <property type="project" value="UniProtKB-UniRule"/>
</dbReference>
<evidence type="ECO:0000256" key="10">
    <source>
        <dbReference type="SAM" id="MobiDB-lite"/>
    </source>
</evidence>
<keyword evidence="3" id="KW-0808">Transferase</keyword>
<evidence type="ECO:0000256" key="8">
    <source>
        <dbReference type="ARBA" id="ARBA00048679"/>
    </source>
</evidence>
<dbReference type="InterPro" id="IPR011009">
    <property type="entry name" value="Kinase-like_dom_sf"/>
</dbReference>
<evidence type="ECO:0000256" key="5">
    <source>
        <dbReference type="ARBA" id="ARBA00022777"/>
    </source>
</evidence>
<evidence type="ECO:0000256" key="3">
    <source>
        <dbReference type="ARBA" id="ARBA00022679"/>
    </source>
</evidence>
<organism evidence="12">
    <name type="scientific">Micromonas pusilla</name>
    <name type="common">Picoplanktonic green alga</name>
    <name type="synonym">Chromulina pusilla</name>
    <dbReference type="NCBI Taxonomy" id="38833"/>
    <lineage>
        <taxon>Eukaryota</taxon>
        <taxon>Viridiplantae</taxon>
        <taxon>Chlorophyta</taxon>
        <taxon>Mamiellophyceae</taxon>
        <taxon>Mamiellales</taxon>
        <taxon>Mamiellaceae</taxon>
        <taxon>Micromonas</taxon>
    </lineage>
</organism>
<comment type="catalytic activity">
    <reaction evidence="7">
        <text>L-threonyl-[protein] + ATP = O-phospho-L-threonyl-[protein] + ADP + H(+)</text>
        <dbReference type="Rhea" id="RHEA:46608"/>
        <dbReference type="Rhea" id="RHEA-COMP:11060"/>
        <dbReference type="Rhea" id="RHEA-COMP:11605"/>
        <dbReference type="ChEBI" id="CHEBI:15378"/>
        <dbReference type="ChEBI" id="CHEBI:30013"/>
        <dbReference type="ChEBI" id="CHEBI:30616"/>
        <dbReference type="ChEBI" id="CHEBI:61977"/>
        <dbReference type="ChEBI" id="CHEBI:456216"/>
        <dbReference type="EC" id="2.7.11.1"/>
    </reaction>
</comment>
<name>A0A7S0CU71_MICPS</name>
<dbReference type="PROSITE" id="PS50011">
    <property type="entry name" value="PROTEIN_KINASE_DOM"/>
    <property type="match status" value="1"/>
</dbReference>
<dbReference type="CDD" id="cd14014">
    <property type="entry name" value="STKc_PknB_like"/>
    <property type="match status" value="1"/>
</dbReference>
<dbReference type="PROSITE" id="PS00107">
    <property type="entry name" value="PROTEIN_KINASE_ATP"/>
    <property type="match status" value="1"/>
</dbReference>
<evidence type="ECO:0000256" key="7">
    <source>
        <dbReference type="ARBA" id="ARBA00047899"/>
    </source>
</evidence>
<keyword evidence="6 9" id="KW-0067">ATP-binding</keyword>
<dbReference type="PANTHER" id="PTHR24363:SF0">
    <property type="entry name" value="SERINE_THREONINE KINASE LIKE DOMAIN CONTAINING 1"/>
    <property type="match status" value="1"/>
</dbReference>
<keyword evidence="5" id="KW-0418">Kinase</keyword>
<feature type="region of interest" description="Disordered" evidence="10">
    <location>
        <begin position="1"/>
        <end position="60"/>
    </location>
</feature>
<feature type="compositionally biased region" description="Low complexity" evidence="10">
    <location>
        <begin position="31"/>
        <end position="41"/>
    </location>
</feature>
<dbReference type="AlphaFoldDB" id="A0A7S0CU71"/>
<feature type="binding site" evidence="9">
    <location>
        <position position="112"/>
    </location>
    <ligand>
        <name>ATP</name>
        <dbReference type="ChEBI" id="CHEBI:30616"/>
    </ligand>
</feature>
<sequence>MSCLARSPLVRGARDAGAPRARELGCRRAPRSPARWSRVPAGASASPDNETASSVDGDDRRLRAVPGSFAVGETVKSGEGTTLVIREVLGKGSFGTTYACERPDVGDEVALKVLTLREMRDWKALQLFEREANTLKGLSHPAIPAYVDYFEVDSERDVKFCLVQKIAPGKSLQSLVDGGWRPTETEIVNVAEQLLEVLSYLSSLRPPVLHRDVKPGNVLLDRATGSLSLVDFGATAEAAMTAAVAEEGVGPLGSTVVGTFGYAAPEQMMGGATAVSDLYSAGATLLFLLSGRAPSTMPSARLRVDFRGIVTIEDPRLEAVVTRLLEPTPEDRYANARDALAALKSTPKKTAQETARAREVAPSPPAAPGAVADALDAFGVPPLVSGVASRPSRRIRKPSGTRVVVERFGSTKLVVAIPPAGVTGESASVGGFAVAWNAFVAFWTASALASGGGLLMAAFSIPFWLAGKEVASQAFAQIFEATRLELDAATSAYALAVTATGMRSSEKKGDLLDVRGAAIRADSVTNGRPDYALRLEIGAEPVTFGRGLQEVELEYVAGEINEFLDASRGLAAAAE</sequence>
<dbReference type="SMART" id="SM00220">
    <property type="entry name" value="S_TKc"/>
    <property type="match status" value="1"/>
</dbReference>
<evidence type="ECO:0000256" key="6">
    <source>
        <dbReference type="ARBA" id="ARBA00022840"/>
    </source>
</evidence>
<evidence type="ECO:0000256" key="1">
    <source>
        <dbReference type="ARBA" id="ARBA00012513"/>
    </source>
</evidence>
<dbReference type="EC" id="2.7.11.1" evidence="1"/>